<dbReference type="PANTHER" id="PTHR33074">
    <property type="entry name" value="EXPRESSED PROTEIN-RELATED"/>
    <property type="match status" value="1"/>
</dbReference>
<organism evidence="3 4">
    <name type="scientific">Digitaria exilis</name>
    <dbReference type="NCBI Taxonomy" id="1010633"/>
    <lineage>
        <taxon>Eukaryota</taxon>
        <taxon>Viridiplantae</taxon>
        <taxon>Streptophyta</taxon>
        <taxon>Embryophyta</taxon>
        <taxon>Tracheophyta</taxon>
        <taxon>Spermatophyta</taxon>
        <taxon>Magnoliopsida</taxon>
        <taxon>Liliopsida</taxon>
        <taxon>Poales</taxon>
        <taxon>Poaceae</taxon>
        <taxon>PACMAD clade</taxon>
        <taxon>Panicoideae</taxon>
        <taxon>Panicodae</taxon>
        <taxon>Paniceae</taxon>
        <taxon>Anthephorinae</taxon>
        <taxon>Digitaria</taxon>
    </lineage>
</organism>
<dbReference type="PANTHER" id="PTHR33074:SF113">
    <property type="entry name" value="DUF1618 DOMAIN-CONTAINING PROTEIN"/>
    <property type="match status" value="1"/>
</dbReference>
<name>A0A835BTT5_9POAL</name>
<dbReference type="Proteomes" id="UP000636709">
    <property type="component" value="Unassembled WGS sequence"/>
</dbReference>
<dbReference type="InterPro" id="IPR011676">
    <property type="entry name" value="DUF1618"/>
</dbReference>
<accession>A0A835BTT5</accession>
<dbReference type="OrthoDB" id="665770at2759"/>
<dbReference type="EMBL" id="JACEFO010001778">
    <property type="protein sequence ID" value="KAF8703341.1"/>
    <property type="molecule type" value="Genomic_DNA"/>
</dbReference>
<gene>
    <name evidence="3" type="ORF">HU200_032139</name>
</gene>
<feature type="domain" description="DUF1618" evidence="2">
    <location>
        <begin position="430"/>
        <end position="593"/>
    </location>
</feature>
<evidence type="ECO:0000313" key="4">
    <source>
        <dbReference type="Proteomes" id="UP000636709"/>
    </source>
</evidence>
<evidence type="ECO:0000313" key="3">
    <source>
        <dbReference type="EMBL" id="KAF8703341.1"/>
    </source>
</evidence>
<proteinExistence type="predicted"/>
<comment type="caution">
    <text evidence="3">The sequence shown here is derived from an EMBL/GenBank/DDBJ whole genome shotgun (WGS) entry which is preliminary data.</text>
</comment>
<protein>
    <recommendedName>
        <fullName evidence="2">DUF1618 domain-containing protein</fullName>
    </recommendedName>
</protein>
<evidence type="ECO:0000256" key="1">
    <source>
        <dbReference type="SAM" id="MobiDB-lite"/>
    </source>
</evidence>
<evidence type="ECO:0000259" key="2">
    <source>
        <dbReference type="Pfam" id="PF07762"/>
    </source>
</evidence>
<reference evidence="3" key="1">
    <citation type="submission" date="2020-07" db="EMBL/GenBank/DDBJ databases">
        <title>Genome sequence and genetic diversity analysis of an under-domesticated orphan crop, white fonio (Digitaria exilis).</title>
        <authorList>
            <person name="Bennetzen J.L."/>
            <person name="Chen S."/>
            <person name="Ma X."/>
            <person name="Wang X."/>
            <person name="Yssel A.E.J."/>
            <person name="Chaluvadi S.R."/>
            <person name="Johnson M."/>
            <person name="Gangashetty P."/>
            <person name="Hamidou F."/>
            <person name="Sanogo M.D."/>
            <person name="Zwaenepoel A."/>
            <person name="Wallace J."/>
            <person name="Van De Peer Y."/>
            <person name="Van Deynze A."/>
        </authorList>
    </citation>
    <scope>NUCLEOTIDE SEQUENCE</scope>
    <source>
        <tissue evidence="3">Leaves</tissue>
    </source>
</reference>
<dbReference type="Pfam" id="PF07762">
    <property type="entry name" value="DUF1618"/>
    <property type="match status" value="1"/>
</dbReference>
<keyword evidence="4" id="KW-1185">Reference proteome</keyword>
<sequence length="653" mass="71314">MTMARSRVSEQDGVGDEDEDKDNERIWPCRVPATGDLEKRGVEREESEESQPPQRVGCERGAGDGCGLYRAPPNGREAPSRPSDGPGVSRLCRLRAEAVPACREPAPRPRHGHGTSTVAIGPCRVRACRPSGPSPFGHLYGRGVEDAKPPADACTYPSRVPQGVVGPARHPSNPTFPFNPLSPLRFDLLFTSSSSSPMAPAAAIPPTLPECEGYDGAVLLDMRCYIADLPNSTTAQAFTSTGLPIHVSFHAARPPLLSHFSVHCPGLDFLDASPKVVATDAHLVLLSVPVDPASLPYRAPDYFVYTPRAHQLRLLPNRQAYTGGYRSNAFDDCAAALISRDGGAWFAVAGMGACFAVRERGGREPIRWGFDLHLYRSSSDSDGWVTKRVSLGEGELVRDAVVPLPRDSDRLYHETEKTITVGGERGTVAWVDLWRGILFCDVLADDDPRALRDVPLPAPARANWGLQELEPYYLRDVALGSSLNRDSIKYVEMEIRDRKVLTTIPDSYVEWVRHGPRRSGVVPGTWKATTWSMAALPGGSWTGCWRRECEVQAKDVTVDAAAGAMLSRLSGRATFQELQLSFPTVSIDDDTVIPKGKDNLELVVAVDVRNKALRGAAKLDIQRLFVFMPKYFASDICRYLSNSTGGTIDELNN</sequence>
<feature type="region of interest" description="Disordered" evidence="1">
    <location>
        <begin position="1"/>
        <end position="88"/>
    </location>
</feature>
<dbReference type="AlphaFoldDB" id="A0A835BTT5"/>